<feature type="domain" description="Histone deacetylase" evidence="11">
    <location>
        <begin position="46"/>
        <end position="334"/>
    </location>
</feature>
<evidence type="ECO:0000256" key="4">
    <source>
        <dbReference type="ARBA" id="ARBA00022801"/>
    </source>
</evidence>
<dbReference type="InterPro" id="IPR000286">
    <property type="entry name" value="HDACs"/>
</dbReference>
<comment type="similarity">
    <text evidence="9">Belongs to the histone deacetylase family. HD Type 1 subfamily.</text>
</comment>
<evidence type="ECO:0000256" key="2">
    <source>
        <dbReference type="ARBA" id="ARBA00012111"/>
    </source>
</evidence>
<dbReference type="GO" id="GO:0031507">
    <property type="term" value="P:heterochromatin formation"/>
    <property type="evidence" value="ECO:0007669"/>
    <property type="project" value="TreeGrafter"/>
</dbReference>
<reference evidence="12" key="2">
    <citation type="submission" date="2023-05" db="EMBL/GenBank/DDBJ databases">
        <authorList>
            <consortium name="Lawrence Berkeley National Laboratory"/>
            <person name="Steindorff A."/>
            <person name="Hensen N."/>
            <person name="Bonometti L."/>
            <person name="Westerberg I."/>
            <person name="Brannstrom I.O."/>
            <person name="Guillou S."/>
            <person name="Cros-Aarteil S."/>
            <person name="Calhoun S."/>
            <person name="Haridas S."/>
            <person name="Kuo A."/>
            <person name="Mondo S."/>
            <person name="Pangilinan J."/>
            <person name="Riley R."/>
            <person name="Labutti K."/>
            <person name="Andreopoulos B."/>
            <person name="Lipzen A."/>
            <person name="Chen C."/>
            <person name="Yanf M."/>
            <person name="Daum C."/>
            <person name="Ng V."/>
            <person name="Clum A."/>
            <person name="Ohm R."/>
            <person name="Martin F."/>
            <person name="Silar P."/>
            <person name="Natvig D."/>
            <person name="Lalanne C."/>
            <person name="Gautier V."/>
            <person name="Ament-Velasquez S.L."/>
            <person name="Kruys A."/>
            <person name="Hutchinson M.I."/>
            <person name="Powell A.J."/>
            <person name="Barry K."/>
            <person name="Miller A.N."/>
            <person name="Grigoriev I.V."/>
            <person name="Debuchy R."/>
            <person name="Gladieux P."/>
            <person name="Thoren M.H."/>
            <person name="Johannesson H."/>
        </authorList>
    </citation>
    <scope>NUCLEOTIDE SEQUENCE</scope>
    <source>
        <strain evidence="12">CBS 508.74</strain>
    </source>
</reference>
<dbReference type="AlphaFoldDB" id="A0AAN6TLE8"/>
<gene>
    <name evidence="12" type="ORF">N656DRAFT_723177</name>
</gene>
<keyword evidence="3" id="KW-0678">Repressor</keyword>
<dbReference type="PANTHER" id="PTHR10625:SF10">
    <property type="entry name" value="HISTONE DEACETYLASE HDAC1"/>
    <property type="match status" value="1"/>
</dbReference>
<evidence type="ECO:0000256" key="6">
    <source>
        <dbReference type="ARBA" id="ARBA00023015"/>
    </source>
</evidence>
<feature type="compositionally biased region" description="Acidic residues" evidence="10">
    <location>
        <begin position="500"/>
        <end position="519"/>
    </location>
</feature>
<dbReference type="GO" id="GO:0033698">
    <property type="term" value="C:Rpd3L complex"/>
    <property type="evidence" value="ECO:0007669"/>
    <property type="project" value="UniProtKB-ARBA"/>
</dbReference>
<keyword evidence="8" id="KW-0539">Nucleus</keyword>
<sequence>MPQIGPTDLSGVHRSRPLYQVLNTEKKKVAYFYDSDIGNYAYVTGHPMKPHRIRLAHSLVMNYDVYKFLEIYRAKPAVMAEMTQFHTDEYIEFLQKVTPDNMDSFMREQGKYNVGDDCPVFDGLFEFCGISAGGSMEGAARLNRNKCDIAINWAGGLHHAKKSEASGFCYVNDIVLAILELLRFKKRVLYIDIDVHHGDGVEEAFYTTDRVMTVSFHKYGEYFPGTGELRDIGIGKGKYYAVNFPLRDGIDDEAYETIFEPVISAVMQYYQPEAVVLQCGGDSLSGDRLGCFNLSMRGHANCVNYVRSFNLPTLVLGGGGYTMRNVSRTWAYETGRLVGVEMDRVLPYNEYYEYYGPDYELDVRASNMENANSYEYLEKIKIAVIENLKKTAPVPSVQMQDVPREGLGLSDEQEAELDDLDEDDNKDVRITQRQWEKRVERQDEFEDSDDEDMARANGIYKANGRSRQETNHGITGKDDDAMDVDSGVATPADPAADTAADNDDTMIDEAQADTTEAEADTAASALTEKRDTGDKPKVDGDGDHDMSEAAPEEKNTDATIKTEEVEGISATEPEHNTSVADGGLAAGNNENVEALKRASGSPEASGAEAKLGKDAAPATETSDKDGTASGTQVRGDATKN</sequence>
<dbReference type="Pfam" id="PF00850">
    <property type="entry name" value="Hist_deacetyl"/>
    <property type="match status" value="1"/>
</dbReference>
<dbReference type="GeneID" id="89936641"/>
<dbReference type="EMBL" id="MU853333">
    <property type="protein sequence ID" value="KAK4116110.1"/>
    <property type="molecule type" value="Genomic_DNA"/>
</dbReference>
<dbReference type="InterPro" id="IPR023801">
    <property type="entry name" value="His_deacetylse_dom"/>
</dbReference>
<feature type="compositionally biased region" description="Basic and acidic residues" evidence="10">
    <location>
        <begin position="466"/>
        <end position="479"/>
    </location>
</feature>
<accession>A0AAN6TLE8</accession>
<evidence type="ECO:0000256" key="5">
    <source>
        <dbReference type="ARBA" id="ARBA00022853"/>
    </source>
</evidence>
<dbReference type="InterPro" id="IPR003084">
    <property type="entry name" value="HDAC_I/II"/>
</dbReference>
<dbReference type="RefSeq" id="XP_064673680.1">
    <property type="nucleotide sequence ID" value="XM_064812516.1"/>
</dbReference>
<keyword evidence="6" id="KW-0805">Transcription regulation</keyword>
<dbReference type="InterPro" id="IPR037138">
    <property type="entry name" value="His_deacetylse_dom_sf"/>
</dbReference>
<organism evidence="12 13">
    <name type="scientific">Canariomyces notabilis</name>
    <dbReference type="NCBI Taxonomy" id="2074819"/>
    <lineage>
        <taxon>Eukaryota</taxon>
        <taxon>Fungi</taxon>
        <taxon>Dikarya</taxon>
        <taxon>Ascomycota</taxon>
        <taxon>Pezizomycotina</taxon>
        <taxon>Sordariomycetes</taxon>
        <taxon>Sordariomycetidae</taxon>
        <taxon>Sordariales</taxon>
        <taxon>Chaetomiaceae</taxon>
        <taxon>Canariomyces</taxon>
    </lineage>
</organism>
<proteinExistence type="inferred from homology"/>
<dbReference type="Gene3D" id="3.40.800.20">
    <property type="entry name" value="Histone deacetylase domain"/>
    <property type="match status" value="1"/>
</dbReference>
<dbReference type="PRINTS" id="PR01271">
    <property type="entry name" value="HISDACETLASE"/>
</dbReference>
<dbReference type="GO" id="GO:0070210">
    <property type="term" value="C:Rpd3L-Expanded complex"/>
    <property type="evidence" value="ECO:0007669"/>
    <property type="project" value="TreeGrafter"/>
</dbReference>
<keyword evidence="4" id="KW-0378">Hydrolase</keyword>
<name>A0AAN6TLE8_9PEZI</name>
<dbReference type="InterPro" id="IPR023696">
    <property type="entry name" value="Ureohydrolase_dom_sf"/>
</dbReference>
<reference evidence="12" key="1">
    <citation type="journal article" date="2023" name="Mol. Phylogenet. Evol.">
        <title>Genome-scale phylogeny and comparative genomics of the fungal order Sordariales.</title>
        <authorList>
            <person name="Hensen N."/>
            <person name="Bonometti L."/>
            <person name="Westerberg I."/>
            <person name="Brannstrom I.O."/>
            <person name="Guillou S."/>
            <person name="Cros-Aarteil S."/>
            <person name="Calhoun S."/>
            <person name="Haridas S."/>
            <person name="Kuo A."/>
            <person name="Mondo S."/>
            <person name="Pangilinan J."/>
            <person name="Riley R."/>
            <person name="LaButti K."/>
            <person name="Andreopoulos B."/>
            <person name="Lipzen A."/>
            <person name="Chen C."/>
            <person name="Yan M."/>
            <person name="Daum C."/>
            <person name="Ng V."/>
            <person name="Clum A."/>
            <person name="Steindorff A."/>
            <person name="Ohm R.A."/>
            <person name="Martin F."/>
            <person name="Silar P."/>
            <person name="Natvig D.O."/>
            <person name="Lalanne C."/>
            <person name="Gautier V."/>
            <person name="Ament-Velasquez S.L."/>
            <person name="Kruys A."/>
            <person name="Hutchinson M.I."/>
            <person name="Powell A.J."/>
            <person name="Barry K."/>
            <person name="Miller A.N."/>
            <person name="Grigoriev I.V."/>
            <person name="Debuchy R."/>
            <person name="Gladieux P."/>
            <person name="Hiltunen Thoren M."/>
            <person name="Johannesson H."/>
        </authorList>
    </citation>
    <scope>NUCLEOTIDE SEQUENCE</scope>
    <source>
        <strain evidence="12">CBS 508.74</strain>
    </source>
</reference>
<evidence type="ECO:0000256" key="8">
    <source>
        <dbReference type="ARBA" id="ARBA00023242"/>
    </source>
</evidence>
<keyword evidence="5" id="KW-0156">Chromatin regulator</keyword>
<evidence type="ECO:0000256" key="9">
    <source>
        <dbReference type="ARBA" id="ARBA00061569"/>
    </source>
</evidence>
<protein>
    <recommendedName>
        <fullName evidence="2">histone deacetylase</fullName>
        <ecNumber evidence="2">3.5.1.98</ecNumber>
    </recommendedName>
</protein>
<evidence type="ECO:0000313" key="13">
    <source>
        <dbReference type="Proteomes" id="UP001302812"/>
    </source>
</evidence>
<evidence type="ECO:0000256" key="1">
    <source>
        <dbReference type="ARBA" id="ARBA00004123"/>
    </source>
</evidence>
<keyword evidence="7" id="KW-0804">Transcription</keyword>
<evidence type="ECO:0000256" key="3">
    <source>
        <dbReference type="ARBA" id="ARBA00022491"/>
    </source>
</evidence>
<dbReference type="SUPFAM" id="SSF52768">
    <property type="entry name" value="Arginase/deacetylase"/>
    <property type="match status" value="1"/>
</dbReference>
<evidence type="ECO:0000256" key="7">
    <source>
        <dbReference type="ARBA" id="ARBA00023163"/>
    </source>
</evidence>
<feature type="region of interest" description="Disordered" evidence="10">
    <location>
        <begin position="459"/>
        <end position="640"/>
    </location>
</feature>
<keyword evidence="13" id="KW-1185">Reference proteome</keyword>
<feature type="compositionally biased region" description="Basic and acidic residues" evidence="10">
    <location>
        <begin position="527"/>
        <end position="564"/>
    </location>
</feature>
<comment type="subcellular location">
    <subcellularLocation>
        <location evidence="1">Nucleus</location>
    </subcellularLocation>
</comment>
<evidence type="ECO:0000256" key="10">
    <source>
        <dbReference type="SAM" id="MobiDB-lite"/>
    </source>
</evidence>
<feature type="compositionally biased region" description="Low complexity" evidence="10">
    <location>
        <begin position="489"/>
        <end position="499"/>
    </location>
</feature>
<dbReference type="GO" id="GO:0032221">
    <property type="term" value="C:Rpd3S complex"/>
    <property type="evidence" value="ECO:0007669"/>
    <property type="project" value="UniProtKB-ARBA"/>
</dbReference>
<dbReference type="PANTHER" id="PTHR10625">
    <property type="entry name" value="HISTONE DEACETYLASE HDAC1-RELATED"/>
    <property type="match status" value="1"/>
</dbReference>
<dbReference type="FunFam" id="3.40.800.20:FF:000001">
    <property type="entry name" value="Histone deacetylase"/>
    <property type="match status" value="1"/>
</dbReference>
<evidence type="ECO:0000259" key="11">
    <source>
        <dbReference type="Pfam" id="PF00850"/>
    </source>
</evidence>
<comment type="caution">
    <text evidence="12">The sequence shown here is derived from an EMBL/GenBank/DDBJ whole genome shotgun (WGS) entry which is preliminary data.</text>
</comment>
<dbReference type="GO" id="GO:0141221">
    <property type="term" value="F:histone deacetylase activity, hydrolytic mechanism"/>
    <property type="evidence" value="ECO:0007669"/>
    <property type="project" value="UniProtKB-EC"/>
</dbReference>
<feature type="compositionally biased region" description="Low complexity" evidence="10">
    <location>
        <begin position="598"/>
        <end position="609"/>
    </location>
</feature>
<dbReference type="Proteomes" id="UP001302812">
    <property type="component" value="Unassembled WGS sequence"/>
</dbReference>
<dbReference type="PRINTS" id="PR01270">
    <property type="entry name" value="HDASUPER"/>
</dbReference>
<dbReference type="EC" id="3.5.1.98" evidence="2"/>
<evidence type="ECO:0000313" key="12">
    <source>
        <dbReference type="EMBL" id="KAK4116110.1"/>
    </source>
</evidence>